<evidence type="ECO:0000256" key="11">
    <source>
        <dbReference type="ARBA" id="ARBA00023316"/>
    </source>
</evidence>
<dbReference type="GO" id="GO:0071555">
    <property type="term" value="P:cell wall organization"/>
    <property type="evidence" value="ECO:0007669"/>
    <property type="project" value="UniProtKB-KW"/>
</dbReference>
<evidence type="ECO:0000256" key="14">
    <source>
        <dbReference type="PIRSR" id="PIRSR618044-2"/>
    </source>
</evidence>
<dbReference type="SUPFAM" id="SSF56601">
    <property type="entry name" value="beta-lactamase/transpeptidase-like"/>
    <property type="match status" value="1"/>
</dbReference>
<keyword evidence="7 16" id="KW-0732">Signal</keyword>
<evidence type="ECO:0000313" key="18">
    <source>
        <dbReference type="EMBL" id="SBV94972.1"/>
    </source>
</evidence>
<comment type="function">
    <text evidence="1">Removes C-terminal D-alanyl residues from sugar-peptide cell wall precursors.</text>
</comment>
<feature type="domain" description="Peptidase S11 D-Ala-D-Ala carboxypeptidase A C-terminal" evidence="17">
    <location>
        <begin position="285"/>
        <end position="375"/>
    </location>
</feature>
<dbReference type="InterPro" id="IPR012338">
    <property type="entry name" value="Beta-lactam/transpept-like"/>
</dbReference>
<protein>
    <recommendedName>
        <fullName evidence="4">serine-type D-Ala-D-Ala carboxypeptidase</fullName>
        <ecNumber evidence="4">3.4.16.4</ecNumber>
    </recommendedName>
</protein>
<feature type="active site" description="Acyl-ester intermediate" evidence="13">
    <location>
        <position position="68"/>
    </location>
</feature>
<evidence type="ECO:0000256" key="12">
    <source>
        <dbReference type="ARBA" id="ARBA00034000"/>
    </source>
</evidence>
<dbReference type="GO" id="GO:0006508">
    <property type="term" value="P:proteolysis"/>
    <property type="evidence" value="ECO:0007669"/>
    <property type="project" value="UniProtKB-KW"/>
</dbReference>
<dbReference type="InterPro" id="IPR015956">
    <property type="entry name" value="Peniciliin-bd_prot_C_sf"/>
</dbReference>
<dbReference type="SMART" id="SM00936">
    <property type="entry name" value="PBP5_C"/>
    <property type="match status" value="1"/>
</dbReference>
<dbReference type="InterPro" id="IPR012907">
    <property type="entry name" value="Peptidase_S11_C"/>
</dbReference>
<keyword evidence="5 18" id="KW-0121">Carboxypeptidase</keyword>
<dbReference type="AlphaFoldDB" id="A0A212J691"/>
<dbReference type="GO" id="GO:0009002">
    <property type="term" value="F:serine-type D-Ala-D-Ala carboxypeptidase activity"/>
    <property type="evidence" value="ECO:0007669"/>
    <property type="project" value="UniProtKB-EC"/>
</dbReference>
<feature type="binding site" evidence="14">
    <location>
        <position position="235"/>
    </location>
    <ligand>
        <name>substrate</name>
    </ligand>
</feature>
<dbReference type="Pfam" id="PF00768">
    <property type="entry name" value="Peptidase_S11"/>
    <property type="match status" value="1"/>
</dbReference>
<evidence type="ECO:0000256" key="5">
    <source>
        <dbReference type="ARBA" id="ARBA00022645"/>
    </source>
</evidence>
<evidence type="ECO:0000256" key="1">
    <source>
        <dbReference type="ARBA" id="ARBA00003217"/>
    </source>
</evidence>
<dbReference type="GO" id="GO:0009252">
    <property type="term" value="P:peptidoglycan biosynthetic process"/>
    <property type="evidence" value="ECO:0007669"/>
    <property type="project" value="UniProtKB-UniPathway"/>
</dbReference>
<comment type="pathway">
    <text evidence="2">Cell wall biogenesis; peptidoglycan biosynthesis.</text>
</comment>
<dbReference type="Gene3D" id="3.40.710.10">
    <property type="entry name" value="DD-peptidase/beta-lactamase superfamily"/>
    <property type="match status" value="1"/>
</dbReference>
<accession>A0A212J691</accession>
<dbReference type="SUPFAM" id="SSF69189">
    <property type="entry name" value="Penicillin-binding protein associated domain"/>
    <property type="match status" value="1"/>
</dbReference>
<comment type="catalytic activity">
    <reaction evidence="12">
        <text>Preferential cleavage: (Ac)2-L-Lys-D-Ala-|-D-Ala. Also transpeptidation of peptidyl-alanyl moieties that are N-acyl substituents of D-alanine.</text>
        <dbReference type="EC" id="3.4.16.4"/>
    </reaction>
</comment>
<keyword evidence="11" id="KW-0961">Cell wall biogenesis/degradation</keyword>
<evidence type="ECO:0000256" key="10">
    <source>
        <dbReference type="ARBA" id="ARBA00022984"/>
    </source>
</evidence>
<dbReference type="InterPro" id="IPR018044">
    <property type="entry name" value="Peptidase_S11"/>
</dbReference>
<dbReference type="PRINTS" id="PR00725">
    <property type="entry name" value="DADACBPTASE1"/>
</dbReference>
<keyword evidence="10" id="KW-0573">Peptidoglycan synthesis</keyword>
<evidence type="ECO:0000256" key="8">
    <source>
        <dbReference type="ARBA" id="ARBA00022801"/>
    </source>
</evidence>
<evidence type="ECO:0000256" key="4">
    <source>
        <dbReference type="ARBA" id="ARBA00012448"/>
    </source>
</evidence>
<evidence type="ECO:0000256" key="13">
    <source>
        <dbReference type="PIRSR" id="PIRSR618044-1"/>
    </source>
</evidence>
<evidence type="ECO:0000256" key="6">
    <source>
        <dbReference type="ARBA" id="ARBA00022670"/>
    </source>
</evidence>
<proteinExistence type="inferred from homology"/>
<sequence>MIRVMTSPTPIRAAVRPALAALCLSLAAISPAAAATFATKAPHAFLLDADTHSVLLDKDGDAPMAPASMSKLMTVFMLLEAIKDGRVSLESTFSVSENAWQKGGAASGSSTMFLHPHEQVKVEDLLRGIIIQSGNDACIVVAENLAVTEAEFAAKMTRRARELGLTDSTFTNATGWPDPGQRMSARDLAHLADLLVERFPEFYPVFSEKQFVHNGIKQGNRNPLLYGFPGADGLKTGHTEDSGYGLVGSAKVNGRRLILVLNGLSTNKERSEESERLLSWGFSEFQNLTLFKKGETVESAEVWLGDKKTVPLQAPENMTFTLPRSARRDMKVSVVVDQPVAAPILLGQKVATLRITAPGMDPIERPLLAGEGVERLGFGGRIVAAAKYLFWGYAK</sequence>
<organism evidence="18">
    <name type="scientific">uncultured Alphaproteobacteria bacterium</name>
    <dbReference type="NCBI Taxonomy" id="91750"/>
    <lineage>
        <taxon>Bacteria</taxon>
        <taxon>Pseudomonadati</taxon>
        <taxon>Pseudomonadota</taxon>
        <taxon>Alphaproteobacteria</taxon>
        <taxon>environmental samples</taxon>
    </lineage>
</organism>
<evidence type="ECO:0000259" key="17">
    <source>
        <dbReference type="SMART" id="SM00936"/>
    </source>
</evidence>
<dbReference type="EC" id="3.4.16.4" evidence="4"/>
<comment type="similarity">
    <text evidence="3 15">Belongs to the peptidase S11 family.</text>
</comment>
<feature type="active site" evidence="13">
    <location>
        <position position="133"/>
    </location>
</feature>
<feature type="active site" description="Proton acceptor" evidence="13">
    <location>
        <position position="71"/>
    </location>
</feature>
<dbReference type="PANTHER" id="PTHR21581:SF6">
    <property type="entry name" value="TRAFFICKING PROTEIN PARTICLE COMPLEX SUBUNIT 12"/>
    <property type="match status" value="1"/>
</dbReference>
<evidence type="ECO:0000256" key="9">
    <source>
        <dbReference type="ARBA" id="ARBA00022960"/>
    </source>
</evidence>
<dbReference type="PANTHER" id="PTHR21581">
    <property type="entry name" value="D-ALANYL-D-ALANINE CARBOXYPEPTIDASE"/>
    <property type="match status" value="1"/>
</dbReference>
<dbReference type="UniPathway" id="UPA00219"/>
<feature type="signal peptide" evidence="16">
    <location>
        <begin position="1"/>
        <end position="34"/>
    </location>
</feature>
<evidence type="ECO:0000256" key="7">
    <source>
        <dbReference type="ARBA" id="ARBA00022729"/>
    </source>
</evidence>
<evidence type="ECO:0000256" key="3">
    <source>
        <dbReference type="ARBA" id="ARBA00007164"/>
    </source>
</evidence>
<evidence type="ECO:0000256" key="2">
    <source>
        <dbReference type="ARBA" id="ARBA00004752"/>
    </source>
</evidence>
<reference evidence="18" key="1">
    <citation type="submission" date="2016-04" db="EMBL/GenBank/DDBJ databases">
        <authorList>
            <person name="Evans L.H."/>
            <person name="Alamgir A."/>
            <person name="Owens N."/>
            <person name="Weber N.D."/>
            <person name="Virtaneva K."/>
            <person name="Barbian K."/>
            <person name="Babar A."/>
            <person name="Rosenke K."/>
        </authorList>
    </citation>
    <scope>NUCLEOTIDE SEQUENCE</scope>
    <source>
        <strain evidence="18">86</strain>
    </source>
</reference>
<dbReference type="InterPro" id="IPR037167">
    <property type="entry name" value="Peptidase_S11_C_sf"/>
</dbReference>
<dbReference type="Gene3D" id="2.60.410.10">
    <property type="entry name" value="D-Ala-D-Ala carboxypeptidase, C-terminal domain"/>
    <property type="match status" value="1"/>
</dbReference>
<keyword evidence="8 18" id="KW-0378">Hydrolase</keyword>
<feature type="chain" id="PRO_5013392815" description="serine-type D-Ala-D-Ala carboxypeptidase" evidence="16">
    <location>
        <begin position="35"/>
        <end position="395"/>
    </location>
</feature>
<evidence type="ECO:0000256" key="15">
    <source>
        <dbReference type="RuleBase" id="RU004016"/>
    </source>
</evidence>
<evidence type="ECO:0000256" key="16">
    <source>
        <dbReference type="SAM" id="SignalP"/>
    </source>
</evidence>
<keyword evidence="6" id="KW-0645">Protease</keyword>
<dbReference type="GO" id="GO:0008360">
    <property type="term" value="P:regulation of cell shape"/>
    <property type="evidence" value="ECO:0007669"/>
    <property type="project" value="UniProtKB-KW"/>
</dbReference>
<keyword evidence="9" id="KW-0133">Cell shape</keyword>
<gene>
    <name evidence="18" type="primary">dacC</name>
    <name evidence="18" type="ORF">KL86APRO_10577</name>
</gene>
<name>A0A212J691_9PROT</name>
<dbReference type="EMBL" id="FLUO01000001">
    <property type="protein sequence ID" value="SBV94972.1"/>
    <property type="molecule type" value="Genomic_DNA"/>
</dbReference>
<dbReference type="Pfam" id="PF07943">
    <property type="entry name" value="PBP5_C"/>
    <property type="match status" value="1"/>
</dbReference>
<dbReference type="InterPro" id="IPR001967">
    <property type="entry name" value="Peptidase_S11_N"/>
</dbReference>